<dbReference type="PANTHER" id="PTHR33746">
    <property type="entry name" value="RUBRERYTHRIN"/>
    <property type="match status" value="1"/>
</dbReference>
<dbReference type="GO" id="GO:0005506">
    <property type="term" value="F:iron ion binding"/>
    <property type="evidence" value="ECO:0007669"/>
    <property type="project" value="InterPro"/>
</dbReference>
<dbReference type="Pfam" id="PF02915">
    <property type="entry name" value="Rubrerythrin"/>
    <property type="match status" value="1"/>
</dbReference>
<dbReference type="EMBL" id="JADQBC010000012">
    <property type="protein sequence ID" value="MBR8826827.1"/>
    <property type="molecule type" value="Genomic_DNA"/>
</dbReference>
<dbReference type="SUPFAM" id="SSF47240">
    <property type="entry name" value="Ferritin-like"/>
    <property type="match status" value="1"/>
</dbReference>
<protein>
    <submittedName>
        <fullName evidence="3">Rubrerythrin</fullName>
    </submittedName>
</protein>
<evidence type="ECO:0000313" key="3">
    <source>
        <dbReference type="EMBL" id="MBR8826827.1"/>
    </source>
</evidence>
<dbReference type="Proteomes" id="UP000767446">
    <property type="component" value="Unassembled WGS sequence"/>
</dbReference>
<dbReference type="GO" id="GO:0016491">
    <property type="term" value="F:oxidoreductase activity"/>
    <property type="evidence" value="ECO:0007669"/>
    <property type="project" value="InterPro"/>
</dbReference>
<dbReference type="CDD" id="cd01041">
    <property type="entry name" value="Rubrerythrin"/>
    <property type="match status" value="1"/>
</dbReference>
<evidence type="ECO:0000313" key="4">
    <source>
        <dbReference type="Proteomes" id="UP000767446"/>
    </source>
</evidence>
<dbReference type="Gene3D" id="2.20.28.10">
    <property type="match status" value="1"/>
</dbReference>
<accession>A0A941JSH3</accession>
<dbReference type="PROSITE" id="PS50905">
    <property type="entry name" value="FERRITIN_LIKE"/>
    <property type="match status" value="1"/>
</dbReference>
<dbReference type="SUPFAM" id="SSF57802">
    <property type="entry name" value="Rubredoxin-like"/>
    <property type="match status" value="1"/>
</dbReference>
<organism evidence="3 4">
    <name type="scientific">Gomphosphaeria aponina SAG 52.96 = DSM 107014</name>
    <dbReference type="NCBI Taxonomy" id="1521640"/>
    <lineage>
        <taxon>Bacteria</taxon>
        <taxon>Bacillati</taxon>
        <taxon>Cyanobacteriota</taxon>
        <taxon>Cyanophyceae</taxon>
        <taxon>Oscillatoriophycideae</taxon>
        <taxon>Chroococcales</taxon>
        <taxon>Gomphosphaeriaceae</taxon>
        <taxon>Gomphosphaeria</taxon>
    </lineage>
</organism>
<sequence length="228" mass="25135">MHNLPKFNNFTKALMLAGVVGVFALVNSPKQTPSFTLEIAAPVQAAETDNEETLKNLQAAYNGEANANALYLAFAEKADEEGYHQVAVLFRAAALAEQIHRDNHGEVIKLLGGTPEATIETPEVKSTSENLEAAIAGESYERDTMYPGFLKQAESVGNMDAVNTFRFAMEAEAEHAKYYTEAKDNLEDWKEAKFPFFVCPRCGYTTTELNFATCPVCGEQKEDFTEVV</sequence>
<comment type="caution">
    <text evidence="3">The sequence shown here is derived from an EMBL/GenBank/DDBJ whole genome shotgun (WGS) entry which is preliminary data.</text>
</comment>
<dbReference type="InterPro" id="IPR003251">
    <property type="entry name" value="Rr_diiron-bd_dom"/>
</dbReference>
<evidence type="ECO:0000259" key="2">
    <source>
        <dbReference type="PROSITE" id="PS50905"/>
    </source>
</evidence>
<dbReference type="InterPro" id="IPR009040">
    <property type="entry name" value="Ferritin-like_diiron"/>
</dbReference>
<feature type="domain" description="Rubredoxin-like" evidence="1">
    <location>
        <begin position="194"/>
        <end position="227"/>
    </location>
</feature>
<dbReference type="PANTHER" id="PTHR33746:SF4">
    <property type="entry name" value="RUBRERYTHRIN"/>
    <property type="match status" value="1"/>
</dbReference>
<name>A0A941JSH3_9CHRO</name>
<dbReference type="AlphaFoldDB" id="A0A941JSH3"/>
<dbReference type="InterPro" id="IPR012347">
    <property type="entry name" value="Ferritin-like"/>
</dbReference>
<evidence type="ECO:0000259" key="1">
    <source>
        <dbReference type="PROSITE" id="PS50903"/>
    </source>
</evidence>
<gene>
    <name evidence="3" type="ORF">DSM107014_02810</name>
</gene>
<dbReference type="InterPro" id="IPR052753">
    <property type="entry name" value="Rbr2/Nigerythrin"/>
</dbReference>
<dbReference type="InterPro" id="IPR009078">
    <property type="entry name" value="Ferritin-like_SF"/>
</dbReference>
<dbReference type="Gene3D" id="1.20.1260.10">
    <property type="match status" value="1"/>
</dbReference>
<reference evidence="3" key="1">
    <citation type="submission" date="2021-02" db="EMBL/GenBank/DDBJ databases">
        <title>Metagenome analyses of Stigonema ocellatum DSM 106950, Chlorogloea purpurea SAG 13.99 and Gomphosphaeria aponina DSM 107014.</title>
        <authorList>
            <person name="Marter P."/>
            <person name="Huang S."/>
        </authorList>
    </citation>
    <scope>NUCLEOTIDE SEQUENCE</scope>
    <source>
        <strain evidence="3">JP213</strain>
    </source>
</reference>
<proteinExistence type="predicted"/>
<feature type="domain" description="Ferritin-like diiron" evidence="2">
    <location>
        <begin position="47"/>
        <end position="190"/>
    </location>
</feature>
<dbReference type="PROSITE" id="PS50903">
    <property type="entry name" value="RUBREDOXIN_LIKE"/>
    <property type="match status" value="1"/>
</dbReference>
<dbReference type="InterPro" id="IPR024934">
    <property type="entry name" value="Rubredoxin-like_dom"/>
</dbReference>